<keyword evidence="13" id="KW-1185">Reference proteome</keyword>
<feature type="compositionally biased region" description="Acidic residues" evidence="10">
    <location>
        <begin position="33"/>
        <end position="63"/>
    </location>
</feature>
<keyword evidence="5" id="KW-0999">Mitochondrion inner membrane</keyword>
<organism evidence="12 13">
    <name type="scientific">Saitozyma podzolica</name>
    <dbReference type="NCBI Taxonomy" id="1890683"/>
    <lineage>
        <taxon>Eukaryota</taxon>
        <taxon>Fungi</taxon>
        <taxon>Dikarya</taxon>
        <taxon>Basidiomycota</taxon>
        <taxon>Agaricomycotina</taxon>
        <taxon>Tremellomycetes</taxon>
        <taxon>Tremellales</taxon>
        <taxon>Trimorphomycetaceae</taxon>
        <taxon>Saitozyma</taxon>
    </lineage>
</organism>
<dbReference type="InterPro" id="IPR003422">
    <property type="entry name" value="Cyt_b-c1_6"/>
</dbReference>
<accession>A0A427YWC7</accession>
<comment type="similarity">
    <text evidence="2">Belongs to the UQCRH/QCR6 family.</text>
</comment>
<keyword evidence="3" id="KW-0813">Transport</keyword>
<dbReference type="GO" id="GO:0005743">
    <property type="term" value="C:mitochondrial inner membrane"/>
    <property type="evidence" value="ECO:0007669"/>
    <property type="project" value="UniProtKB-SubCell"/>
</dbReference>
<gene>
    <name evidence="12" type="ORF">EHS25_000456</name>
</gene>
<keyword evidence="8" id="KW-0472">Membrane</keyword>
<dbReference type="PANTHER" id="PTHR15336">
    <property type="entry name" value="UBIQUINOL-CYTOCHROME C REDUCTASE COMPLEX 7.8 KDA PROTEIN"/>
    <property type="match status" value="1"/>
</dbReference>
<comment type="caution">
    <text evidence="12">The sequence shown here is derived from an EMBL/GenBank/DDBJ whole genome shotgun (WGS) entry which is preliminary data.</text>
</comment>
<keyword evidence="4" id="KW-0679">Respiratory chain</keyword>
<keyword evidence="7" id="KW-0496">Mitochondrion</keyword>
<proteinExistence type="inferred from homology"/>
<dbReference type="FunFam" id="1.10.287.20:FF:000001">
    <property type="entry name" value="Cytochrome b-c1 complex subunit 6"/>
    <property type="match status" value="1"/>
</dbReference>
<keyword evidence="9" id="KW-1015">Disulfide bond</keyword>
<feature type="region of interest" description="Disordered" evidence="10">
    <location>
        <begin position="27"/>
        <end position="68"/>
    </location>
</feature>
<evidence type="ECO:0000256" key="1">
    <source>
        <dbReference type="ARBA" id="ARBA00004137"/>
    </source>
</evidence>
<dbReference type="GO" id="GO:0006122">
    <property type="term" value="P:mitochondrial electron transport, ubiquinol to cytochrome c"/>
    <property type="evidence" value="ECO:0007669"/>
    <property type="project" value="InterPro"/>
</dbReference>
<evidence type="ECO:0000256" key="10">
    <source>
        <dbReference type="SAM" id="MobiDB-lite"/>
    </source>
</evidence>
<feature type="domain" description="Ubiquinol-cytochrome C reductase hinge" evidence="11">
    <location>
        <begin position="63"/>
        <end position="125"/>
    </location>
</feature>
<evidence type="ECO:0000256" key="9">
    <source>
        <dbReference type="ARBA" id="ARBA00023157"/>
    </source>
</evidence>
<evidence type="ECO:0000259" key="11">
    <source>
        <dbReference type="Pfam" id="PF02320"/>
    </source>
</evidence>
<evidence type="ECO:0000256" key="3">
    <source>
        <dbReference type="ARBA" id="ARBA00022448"/>
    </source>
</evidence>
<evidence type="ECO:0000256" key="4">
    <source>
        <dbReference type="ARBA" id="ARBA00022660"/>
    </source>
</evidence>
<dbReference type="PANTHER" id="PTHR15336:SF0">
    <property type="entry name" value="CYTOCHROME B-C1 COMPLEX SUBUNIT 6, MITOCHONDRIAL"/>
    <property type="match status" value="1"/>
</dbReference>
<dbReference type="Gene3D" id="1.10.287.20">
    <property type="entry name" value="Ubiquinol-cytochrome C reductase hinge domain"/>
    <property type="match status" value="1"/>
</dbReference>
<dbReference type="InterPro" id="IPR023184">
    <property type="entry name" value="Ubol_cytC_Rdtase_hinge_dom"/>
</dbReference>
<keyword evidence="6" id="KW-0249">Electron transport</keyword>
<dbReference type="EMBL" id="RSCD01000001">
    <property type="protein sequence ID" value="RSH95369.1"/>
    <property type="molecule type" value="Genomic_DNA"/>
</dbReference>
<sequence length="126" mass="13723">MATELTAAAESGSTSFFSSLASFLLPTAHAEAPAEEGDKDEEESEDKGDDAPEEEEEEEEPEDIAPAIREQCQTTECVQPAKHFQHCADKVEAGKGWHGEDCVEELFHLMHCVDACAAPKVFKKLA</sequence>
<reference evidence="12 13" key="1">
    <citation type="submission" date="2018-11" db="EMBL/GenBank/DDBJ databases">
        <title>Genome sequence of Saitozyma podzolica DSM 27192.</title>
        <authorList>
            <person name="Aliyu H."/>
            <person name="Gorte O."/>
            <person name="Ochsenreither K."/>
        </authorList>
    </citation>
    <scope>NUCLEOTIDE SEQUENCE [LARGE SCALE GENOMIC DNA]</scope>
    <source>
        <strain evidence="12 13">DSM 27192</strain>
    </source>
</reference>
<comment type="subcellular location">
    <subcellularLocation>
        <location evidence="1">Mitochondrion inner membrane</location>
        <topology evidence="1">Peripheral membrane protein</topology>
        <orientation evidence="1">Intermembrane side</orientation>
    </subcellularLocation>
</comment>
<dbReference type="STRING" id="1890683.A0A427YWC7"/>
<evidence type="ECO:0000313" key="12">
    <source>
        <dbReference type="EMBL" id="RSH95369.1"/>
    </source>
</evidence>
<dbReference type="OrthoDB" id="405848at2759"/>
<evidence type="ECO:0000313" key="13">
    <source>
        <dbReference type="Proteomes" id="UP000279259"/>
    </source>
</evidence>
<name>A0A427YWC7_9TREE</name>
<evidence type="ECO:0000256" key="7">
    <source>
        <dbReference type="ARBA" id="ARBA00023128"/>
    </source>
</evidence>
<evidence type="ECO:0000256" key="6">
    <source>
        <dbReference type="ARBA" id="ARBA00022982"/>
    </source>
</evidence>
<dbReference type="Pfam" id="PF02320">
    <property type="entry name" value="UCR_hinge"/>
    <property type="match status" value="1"/>
</dbReference>
<dbReference type="InterPro" id="IPR036811">
    <property type="entry name" value="Ubol_cytC_Rdtase_hinge_dom_sf"/>
</dbReference>
<evidence type="ECO:0000256" key="2">
    <source>
        <dbReference type="ARBA" id="ARBA00006498"/>
    </source>
</evidence>
<dbReference type="Proteomes" id="UP000279259">
    <property type="component" value="Unassembled WGS sequence"/>
</dbReference>
<dbReference type="SUPFAM" id="SSF81531">
    <property type="entry name" value="Non-heme 11 kDa protein of cytochrome bc1 complex (Ubiquinol-cytochrome c reductase)"/>
    <property type="match status" value="1"/>
</dbReference>
<protein>
    <recommendedName>
        <fullName evidence="11">Ubiquinol-cytochrome C reductase hinge domain-containing protein</fullName>
    </recommendedName>
</protein>
<evidence type="ECO:0000256" key="5">
    <source>
        <dbReference type="ARBA" id="ARBA00022792"/>
    </source>
</evidence>
<dbReference type="AlphaFoldDB" id="A0A427YWC7"/>
<evidence type="ECO:0000256" key="8">
    <source>
        <dbReference type="ARBA" id="ARBA00023136"/>
    </source>
</evidence>